<dbReference type="EMBL" id="GBXM01090877">
    <property type="protein sequence ID" value="JAH17700.1"/>
    <property type="molecule type" value="Transcribed_RNA"/>
</dbReference>
<evidence type="ECO:0000313" key="2">
    <source>
        <dbReference type="EMBL" id="JAH17700.1"/>
    </source>
</evidence>
<accession>A0A0E9QN00</accession>
<proteinExistence type="predicted"/>
<reference evidence="2" key="2">
    <citation type="journal article" date="2015" name="Fish Shellfish Immunol.">
        <title>Early steps in the European eel (Anguilla anguilla)-Vibrio vulnificus interaction in the gills: Role of the RtxA13 toxin.</title>
        <authorList>
            <person name="Callol A."/>
            <person name="Pajuelo D."/>
            <person name="Ebbesson L."/>
            <person name="Teles M."/>
            <person name="MacKenzie S."/>
            <person name="Amaro C."/>
        </authorList>
    </citation>
    <scope>NUCLEOTIDE SEQUENCE</scope>
</reference>
<feature type="region of interest" description="Disordered" evidence="1">
    <location>
        <begin position="1"/>
        <end position="25"/>
    </location>
</feature>
<feature type="compositionally biased region" description="Polar residues" evidence="1">
    <location>
        <begin position="14"/>
        <end position="25"/>
    </location>
</feature>
<dbReference type="AlphaFoldDB" id="A0A0E9QN00"/>
<sequence>MLLPDSSAPRSYFKPSQVSPKSLLC</sequence>
<reference evidence="2" key="1">
    <citation type="submission" date="2014-11" db="EMBL/GenBank/DDBJ databases">
        <authorList>
            <person name="Amaro Gonzalez C."/>
        </authorList>
    </citation>
    <scope>NUCLEOTIDE SEQUENCE</scope>
</reference>
<organism evidence="2">
    <name type="scientific">Anguilla anguilla</name>
    <name type="common">European freshwater eel</name>
    <name type="synonym">Muraena anguilla</name>
    <dbReference type="NCBI Taxonomy" id="7936"/>
    <lineage>
        <taxon>Eukaryota</taxon>
        <taxon>Metazoa</taxon>
        <taxon>Chordata</taxon>
        <taxon>Craniata</taxon>
        <taxon>Vertebrata</taxon>
        <taxon>Euteleostomi</taxon>
        <taxon>Actinopterygii</taxon>
        <taxon>Neopterygii</taxon>
        <taxon>Teleostei</taxon>
        <taxon>Anguilliformes</taxon>
        <taxon>Anguillidae</taxon>
        <taxon>Anguilla</taxon>
    </lineage>
</organism>
<protein>
    <submittedName>
        <fullName evidence="2">Uncharacterized protein</fullName>
    </submittedName>
</protein>
<name>A0A0E9QN00_ANGAN</name>
<evidence type="ECO:0000256" key="1">
    <source>
        <dbReference type="SAM" id="MobiDB-lite"/>
    </source>
</evidence>